<dbReference type="InterPro" id="IPR015943">
    <property type="entry name" value="WD40/YVTN_repeat-like_dom_sf"/>
</dbReference>
<dbReference type="InterPro" id="IPR036322">
    <property type="entry name" value="WD40_repeat_dom_sf"/>
</dbReference>
<dbReference type="STRING" id="946362.F2TWW7"/>
<keyword evidence="5" id="KW-1185">Reference proteome</keyword>
<keyword evidence="1 3" id="KW-0853">WD repeat</keyword>
<protein>
    <submittedName>
        <fullName evidence="4">Uncharacterized protein</fullName>
    </submittedName>
</protein>
<dbReference type="Proteomes" id="UP000007799">
    <property type="component" value="Unassembled WGS sequence"/>
</dbReference>
<dbReference type="PANTHER" id="PTHR22889">
    <property type="entry name" value="WD REPEAT-CONTAINING PROTEIN 89"/>
    <property type="match status" value="1"/>
</dbReference>
<gene>
    <name evidence="4" type="ORF">PTSG_00588</name>
</gene>
<reference evidence="4" key="1">
    <citation type="submission" date="2009-08" db="EMBL/GenBank/DDBJ databases">
        <title>Annotation of Salpingoeca rosetta.</title>
        <authorList>
            <consortium name="The Broad Institute Genome Sequencing Platform"/>
            <person name="Russ C."/>
            <person name="Cuomo C."/>
            <person name="Burger G."/>
            <person name="Gray M.W."/>
            <person name="Holland P.W.H."/>
            <person name="King N."/>
            <person name="Lang F.B.F."/>
            <person name="Roger A.J."/>
            <person name="Ruiz-Trillo I."/>
            <person name="Young S.K."/>
            <person name="Zeng Q."/>
            <person name="Gargeya S."/>
            <person name="Alvarado L."/>
            <person name="Berlin A."/>
            <person name="Chapman S.B."/>
            <person name="Chen Z."/>
            <person name="Freedman E."/>
            <person name="Gellesch M."/>
            <person name="Goldberg J."/>
            <person name="Griggs A."/>
            <person name="Gujja S."/>
            <person name="Heilman E."/>
            <person name="Heiman D."/>
            <person name="Howarth C."/>
            <person name="Mehta T."/>
            <person name="Neiman D."/>
            <person name="Pearson M."/>
            <person name="Roberts A."/>
            <person name="Saif S."/>
            <person name="Shea T."/>
            <person name="Shenoy N."/>
            <person name="Sisk P."/>
            <person name="Stolte C."/>
            <person name="Sykes S."/>
            <person name="White J."/>
            <person name="Yandava C."/>
            <person name="Haas B."/>
            <person name="Nusbaum C."/>
            <person name="Birren B."/>
        </authorList>
    </citation>
    <scope>NUCLEOTIDE SEQUENCE [LARGE SCALE GENOMIC DNA]</scope>
    <source>
        <strain evidence="4">ATCC 50818</strain>
    </source>
</reference>
<dbReference type="FunCoup" id="F2TWW7">
    <property type="interactions" value="993"/>
</dbReference>
<evidence type="ECO:0000313" key="4">
    <source>
        <dbReference type="EMBL" id="EGD72563.1"/>
    </source>
</evidence>
<proteinExistence type="predicted"/>
<name>F2TWW7_SALR5</name>
<dbReference type="RefSeq" id="XP_004999132.1">
    <property type="nucleotide sequence ID" value="XM_004999075.1"/>
</dbReference>
<keyword evidence="2" id="KW-0677">Repeat</keyword>
<dbReference type="Pfam" id="PF00400">
    <property type="entry name" value="WD40"/>
    <property type="match status" value="1"/>
</dbReference>
<dbReference type="SUPFAM" id="SSF50978">
    <property type="entry name" value="WD40 repeat-like"/>
    <property type="match status" value="1"/>
</dbReference>
<feature type="repeat" description="WD" evidence="3">
    <location>
        <begin position="51"/>
        <end position="93"/>
    </location>
</feature>
<dbReference type="InterPro" id="IPR039328">
    <property type="entry name" value="WDR89"/>
</dbReference>
<dbReference type="GeneID" id="16067601"/>
<dbReference type="EMBL" id="GL832955">
    <property type="protein sequence ID" value="EGD72563.1"/>
    <property type="molecule type" value="Genomic_DNA"/>
</dbReference>
<dbReference type="AlphaFoldDB" id="F2TWW7"/>
<sequence>MATFVCSLEDKPLGKKGYLLHAACSGPHIAVAGTSPNIAVHNVETQQRLVLKGHEADVVGLSFDPASPAHLWSASRDGTVKCWDIAEKTCVRTVTVPDDSTPSSFALSSDGACFAVGCELNHMRDAPVYIFAGGLQGPDSPLVSLKNCHSDDVVYIAASDATAQSGSGEALHRFATASTDGLCNVIDADACLEYAQRRGDGVQGGALEKGEQDQADGDFDDASVIVVTINADHSVKRTGFFGPAQEYVYCITHDETLSFWRVPDRKASDMDIDDQDENNSDDDDDNDLVFQLDEPRAILVAAGLPTDYLIDCFYDAASGRLFLASGSDDGHVHISHIGQGQLVPLCALPHVHKDRVRSFKWMPEAGGALATTGEDATMCIFTS</sequence>
<organism evidence="5">
    <name type="scientific">Salpingoeca rosetta (strain ATCC 50818 / BSB-021)</name>
    <dbReference type="NCBI Taxonomy" id="946362"/>
    <lineage>
        <taxon>Eukaryota</taxon>
        <taxon>Choanoflagellata</taxon>
        <taxon>Craspedida</taxon>
        <taxon>Salpingoecidae</taxon>
        <taxon>Salpingoeca</taxon>
    </lineage>
</organism>
<dbReference type="PROSITE" id="PS50082">
    <property type="entry name" value="WD_REPEATS_2"/>
    <property type="match status" value="1"/>
</dbReference>
<dbReference type="InterPro" id="IPR001680">
    <property type="entry name" value="WD40_rpt"/>
</dbReference>
<dbReference type="SMART" id="SM00320">
    <property type="entry name" value="WD40"/>
    <property type="match status" value="4"/>
</dbReference>
<dbReference type="InParanoid" id="F2TWW7"/>
<dbReference type="OrthoDB" id="25131at2759"/>
<dbReference type="PROSITE" id="PS50294">
    <property type="entry name" value="WD_REPEATS_REGION"/>
    <property type="match status" value="1"/>
</dbReference>
<evidence type="ECO:0000313" key="5">
    <source>
        <dbReference type="Proteomes" id="UP000007799"/>
    </source>
</evidence>
<evidence type="ECO:0000256" key="2">
    <source>
        <dbReference type="ARBA" id="ARBA00022737"/>
    </source>
</evidence>
<accession>F2TWW7</accession>
<dbReference type="KEGG" id="sre:PTSG_00588"/>
<evidence type="ECO:0000256" key="1">
    <source>
        <dbReference type="ARBA" id="ARBA00022574"/>
    </source>
</evidence>
<dbReference type="PANTHER" id="PTHR22889:SF0">
    <property type="entry name" value="WD REPEAT-CONTAINING PROTEIN 89"/>
    <property type="match status" value="1"/>
</dbReference>
<dbReference type="eggNOG" id="KOG1188">
    <property type="taxonomic scope" value="Eukaryota"/>
</dbReference>
<evidence type="ECO:0000256" key="3">
    <source>
        <dbReference type="PROSITE-ProRule" id="PRU00221"/>
    </source>
</evidence>
<dbReference type="Gene3D" id="2.130.10.10">
    <property type="entry name" value="YVTN repeat-like/Quinoprotein amine dehydrogenase"/>
    <property type="match status" value="2"/>
</dbReference>